<proteinExistence type="predicted"/>
<reference evidence="1 2" key="1">
    <citation type="submission" date="2017-05" db="EMBL/GenBank/DDBJ databases">
        <authorList>
            <person name="Varghese N."/>
            <person name="Submissions S."/>
        </authorList>
    </citation>
    <scope>NUCLEOTIDE SEQUENCE [LARGE SCALE GENOMIC DNA]</scope>
    <source>
        <strain evidence="1 2">DSM 27040</strain>
    </source>
</reference>
<dbReference type="InterPro" id="IPR029058">
    <property type="entry name" value="AB_hydrolase_fold"/>
</dbReference>
<protein>
    <recommendedName>
        <fullName evidence="3">Alpha/beta hydrolase</fullName>
    </recommendedName>
</protein>
<evidence type="ECO:0000313" key="2">
    <source>
        <dbReference type="Proteomes" id="UP000319040"/>
    </source>
</evidence>
<gene>
    <name evidence="1" type="ORF">SAMN06265379_101609</name>
</gene>
<name>A0A521B275_SACCC</name>
<dbReference type="RefSeq" id="WP_142531959.1">
    <property type="nucleotide sequence ID" value="NZ_FXTB01000001.1"/>
</dbReference>
<evidence type="ECO:0000313" key="1">
    <source>
        <dbReference type="EMBL" id="SMO41146.1"/>
    </source>
</evidence>
<dbReference type="Gene3D" id="3.40.50.1820">
    <property type="entry name" value="alpha/beta hydrolase"/>
    <property type="match status" value="1"/>
</dbReference>
<dbReference type="Proteomes" id="UP000319040">
    <property type="component" value="Unassembled WGS sequence"/>
</dbReference>
<accession>A0A521B275</accession>
<dbReference type="OrthoDB" id="9799612at2"/>
<dbReference type="SUPFAM" id="SSF53474">
    <property type="entry name" value="alpha/beta-Hydrolases"/>
    <property type="match status" value="1"/>
</dbReference>
<organism evidence="1 2">
    <name type="scientific">Saccharicrinis carchari</name>
    <dbReference type="NCBI Taxonomy" id="1168039"/>
    <lineage>
        <taxon>Bacteria</taxon>
        <taxon>Pseudomonadati</taxon>
        <taxon>Bacteroidota</taxon>
        <taxon>Bacteroidia</taxon>
        <taxon>Marinilabiliales</taxon>
        <taxon>Marinilabiliaceae</taxon>
        <taxon>Saccharicrinis</taxon>
    </lineage>
</organism>
<dbReference type="EMBL" id="FXTB01000001">
    <property type="protein sequence ID" value="SMO41146.1"/>
    <property type="molecule type" value="Genomic_DNA"/>
</dbReference>
<keyword evidence="2" id="KW-1185">Reference proteome</keyword>
<sequence>MKKKRITIDGLSIAYLQAGDGSKHLMLLHGNSLSSDSFVKQMKDNFELSIQFDYESLFQY</sequence>
<evidence type="ECO:0008006" key="3">
    <source>
        <dbReference type="Google" id="ProtNLM"/>
    </source>
</evidence>
<dbReference type="AlphaFoldDB" id="A0A521B275"/>